<dbReference type="AlphaFoldDB" id="A0A1M5PW60"/>
<evidence type="ECO:0000313" key="2">
    <source>
        <dbReference type="Proteomes" id="UP000189796"/>
    </source>
</evidence>
<organism evidence="1 2">
    <name type="scientific">Bradyrhizobium erythrophlei</name>
    <dbReference type="NCBI Taxonomy" id="1437360"/>
    <lineage>
        <taxon>Bacteria</taxon>
        <taxon>Pseudomonadati</taxon>
        <taxon>Pseudomonadota</taxon>
        <taxon>Alphaproteobacteria</taxon>
        <taxon>Hyphomicrobiales</taxon>
        <taxon>Nitrobacteraceae</taxon>
        <taxon>Bradyrhizobium</taxon>
    </lineage>
</organism>
<evidence type="ECO:0000313" key="1">
    <source>
        <dbReference type="EMBL" id="SHH06064.1"/>
    </source>
</evidence>
<dbReference type="OrthoDB" id="9852660at2"/>
<sequence length="95" mass="10484">MKLFQRKILVQAFQLPLWGQSADEIPPQWLVRRLQSGDLEVNRLGGLTMATPFGVQSCAAGDIVLLTDDDTIQFAKPEDLAKFEVVTGDQLLKAA</sequence>
<dbReference type="EMBL" id="LT670817">
    <property type="protein sequence ID" value="SHH06064.1"/>
    <property type="molecule type" value="Genomic_DNA"/>
</dbReference>
<dbReference type="RefSeq" id="WP_079602518.1">
    <property type="nucleotide sequence ID" value="NZ_LT670817.1"/>
</dbReference>
<gene>
    <name evidence="1" type="ORF">SAMN05443248_3538</name>
</gene>
<protein>
    <submittedName>
        <fullName evidence="1">Uncharacterized protein</fullName>
    </submittedName>
</protein>
<proteinExistence type="predicted"/>
<accession>A0A1M5PW60</accession>
<name>A0A1M5PW60_9BRAD</name>
<reference evidence="1 2" key="1">
    <citation type="submission" date="2016-11" db="EMBL/GenBank/DDBJ databases">
        <authorList>
            <person name="Jaros S."/>
            <person name="Januszkiewicz K."/>
            <person name="Wedrychowicz H."/>
        </authorList>
    </citation>
    <scope>NUCLEOTIDE SEQUENCE [LARGE SCALE GENOMIC DNA]</scope>
    <source>
        <strain evidence="1 2">GAS138</strain>
    </source>
</reference>
<dbReference type="Proteomes" id="UP000189796">
    <property type="component" value="Chromosome I"/>
</dbReference>